<proteinExistence type="predicted"/>
<organism evidence="1 2">
    <name type="scientific">Flavobacterium laiguense</name>
    <dbReference type="NCBI Taxonomy" id="2169409"/>
    <lineage>
        <taxon>Bacteria</taxon>
        <taxon>Pseudomonadati</taxon>
        <taxon>Bacteroidota</taxon>
        <taxon>Flavobacteriia</taxon>
        <taxon>Flavobacteriales</taxon>
        <taxon>Flavobacteriaceae</taxon>
        <taxon>Flavobacterium</taxon>
    </lineage>
</organism>
<name>A0A2U1JSH6_9FLAO</name>
<dbReference type="Proteomes" id="UP000245618">
    <property type="component" value="Unassembled WGS sequence"/>
</dbReference>
<dbReference type="RefSeq" id="WP_116764049.1">
    <property type="nucleotide sequence ID" value="NZ_QCZH01000017.1"/>
</dbReference>
<evidence type="ECO:0000313" key="1">
    <source>
        <dbReference type="EMBL" id="PWA07965.1"/>
    </source>
</evidence>
<dbReference type="OrthoDB" id="9856491at2"/>
<protein>
    <submittedName>
        <fullName evidence="1">Uncharacterized protein</fullName>
    </submittedName>
</protein>
<keyword evidence="2" id="KW-1185">Reference proteome</keyword>
<sequence length="75" mass="8241">MSSKTFTANALHAKQDVAKHAANLFGSAKAAKKVADEQQLVTGTTKDLIRLSTRWEDLEDFKVCCLSSLFIELKA</sequence>
<gene>
    <name evidence="1" type="ORF">DB891_13220</name>
</gene>
<reference evidence="1 2" key="1">
    <citation type="submission" date="2018-04" db="EMBL/GenBank/DDBJ databases">
        <title>Flavobacterium sp. nov., isolated from glacier ice.</title>
        <authorList>
            <person name="Liu Q."/>
            <person name="Xin Y.-H."/>
        </authorList>
    </citation>
    <scope>NUCLEOTIDE SEQUENCE [LARGE SCALE GENOMIC DNA]</scope>
    <source>
        <strain evidence="1 2">LB2P30</strain>
    </source>
</reference>
<comment type="caution">
    <text evidence="1">The sequence shown here is derived from an EMBL/GenBank/DDBJ whole genome shotgun (WGS) entry which is preliminary data.</text>
</comment>
<dbReference type="EMBL" id="QCZH01000017">
    <property type="protein sequence ID" value="PWA07965.1"/>
    <property type="molecule type" value="Genomic_DNA"/>
</dbReference>
<dbReference type="AlphaFoldDB" id="A0A2U1JSH6"/>
<evidence type="ECO:0000313" key="2">
    <source>
        <dbReference type="Proteomes" id="UP000245618"/>
    </source>
</evidence>
<accession>A0A2U1JSH6</accession>